<evidence type="ECO:0000313" key="7">
    <source>
        <dbReference type="Proteomes" id="UP000318081"/>
    </source>
</evidence>
<accession>A0ABX5XKM1</accession>
<dbReference type="Pfam" id="PF00977">
    <property type="entry name" value="His_biosynth"/>
    <property type="match status" value="1"/>
</dbReference>
<comment type="similarity">
    <text evidence="1 5">Belongs to the HisA/HisF family.</text>
</comment>
<protein>
    <submittedName>
        <fullName evidence="6">Histidine biosynthesis protein</fullName>
    </submittedName>
</protein>
<organism evidence="6 7">
    <name type="scientific">Stieleria magnilauensis</name>
    <dbReference type="NCBI Taxonomy" id="2527963"/>
    <lineage>
        <taxon>Bacteria</taxon>
        <taxon>Pseudomonadati</taxon>
        <taxon>Planctomycetota</taxon>
        <taxon>Planctomycetia</taxon>
        <taxon>Pirellulales</taxon>
        <taxon>Pirellulaceae</taxon>
        <taxon>Stieleria</taxon>
    </lineage>
</organism>
<proteinExistence type="inferred from homology"/>
<comment type="pathway">
    <text evidence="4">Amino-acid biosynthesis.</text>
</comment>
<evidence type="ECO:0000256" key="4">
    <source>
        <dbReference type="ARBA" id="ARBA00029440"/>
    </source>
</evidence>
<keyword evidence="7" id="KW-1185">Reference proteome</keyword>
<dbReference type="InterPro" id="IPR013785">
    <property type="entry name" value="Aldolase_TIM"/>
</dbReference>
<dbReference type="Gene3D" id="3.20.20.70">
    <property type="entry name" value="Aldolase class I"/>
    <property type="match status" value="1"/>
</dbReference>
<keyword evidence="2 5" id="KW-0028">Amino-acid biosynthesis</keyword>
<evidence type="ECO:0000256" key="1">
    <source>
        <dbReference type="ARBA" id="ARBA00009667"/>
    </source>
</evidence>
<evidence type="ECO:0000313" key="6">
    <source>
        <dbReference type="EMBL" id="QDV82538.1"/>
    </source>
</evidence>
<evidence type="ECO:0000256" key="2">
    <source>
        <dbReference type="ARBA" id="ARBA00022605"/>
    </source>
</evidence>
<sequence length="277" mass="29907">MLGFRKPDASVSQAGSVRHFGVELDSALVSRFVGVVDLQDGLAVHGVGGQRDQYLPVSIFRTAGPSSLRVDGDACRLIDGYQSVGIGSLYIADLDGIRHDRWQQSLIEAIVHREPAANDSDRRGTLFLDLGLRATVAPERWDWMESLVRSNANVVVILATECAGDVSLLGDVLSRVPHDQVAVSFDYQDGRWLSASTSEDAWFEACRRAAIATVIGLDLASVGGTSIERTLELCKRIRRQLPQPRYVTGGGIRSAGDAQCLLDAGADQLLVASLFAE</sequence>
<name>A0ABX5XKM1_9BACT</name>
<gene>
    <name evidence="6" type="ORF">TBK1r_14690</name>
</gene>
<dbReference type="EMBL" id="CP036432">
    <property type="protein sequence ID" value="QDV82538.1"/>
    <property type="molecule type" value="Genomic_DNA"/>
</dbReference>
<keyword evidence="3 5" id="KW-0368">Histidine biosynthesis</keyword>
<evidence type="ECO:0000256" key="3">
    <source>
        <dbReference type="ARBA" id="ARBA00023102"/>
    </source>
</evidence>
<dbReference type="InterPro" id="IPR006062">
    <property type="entry name" value="His_biosynth"/>
</dbReference>
<dbReference type="InterPro" id="IPR011060">
    <property type="entry name" value="RibuloseP-bd_barrel"/>
</dbReference>
<dbReference type="SUPFAM" id="SSF51366">
    <property type="entry name" value="Ribulose-phoshate binding barrel"/>
    <property type="match status" value="1"/>
</dbReference>
<reference evidence="6 7" key="1">
    <citation type="submission" date="2019-02" db="EMBL/GenBank/DDBJ databases">
        <title>Deep-cultivation of Planctomycetes and their phenomic and genomic characterization uncovers novel biology.</title>
        <authorList>
            <person name="Wiegand S."/>
            <person name="Jogler M."/>
            <person name="Boedeker C."/>
            <person name="Pinto D."/>
            <person name="Vollmers J."/>
            <person name="Rivas-Marin E."/>
            <person name="Kohn T."/>
            <person name="Peeters S.H."/>
            <person name="Heuer A."/>
            <person name="Rast P."/>
            <person name="Oberbeckmann S."/>
            <person name="Bunk B."/>
            <person name="Jeske O."/>
            <person name="Meyerdierks A."/>
            <person name="Storesund J.E."/>
            <person name="Kallscheuer N."/>
            <person name="Luecker S."/>
            <person name="Lage O.M."/>
            <person name="Pohl T."/>
            <person name="Merkel B.J."/>
            <person name="Hornburger P."/>
            <person name="Mueller R.-W."/>
            <person name="Bruemmer F."/>
            <person name="Labrenz M."/>
            <person name="Spormann A.M."/>
            <person name="Op den Camp H."/>
            <person name="Overmann J."/>
            <person name="Amann R."/>
            <person name="Jetten M.S.M."/>
            <person name="Mascher T."/>
            <person name="Medema M.H."/>
            <person name="Devos D.P."/>
            <person name="Kaster A.-K."/>
            <person name="Ovreas L."/>
            <person name="Rohde M."/>
            <person name="Galperin M.Y."/>
            <person name="Jogler C."/>
        </authorList>
    </citation>
    <scope>NUCLEOTIDE SEQUENCE [LARGE SCALE GENOMIC DNA]</scope>
    <source>
        <strain evidence="6 7">TBK1r</strain>
    </source>
</reference>
<evidence type="ECO:0000256" key="5">
    <source>
        <dbReference type="RuleBase" id="RU003657"/>
    </source>
</evidence>
<dbReference type="Proteomes" id="UP000318081">
    <property type="component" value="Chromosome"/>
</dbReference>